<reference evidence="12 13" key="1">
    <citation type="submission" date="2019-08" db="EMBL/GenBank/DDBJ databases">
        <title>Pedobacter sp. nov., isolated from Han river, South Korea.</title>
        <authorList>
            <person name="Lee D.-H."/>
            <person name="Kim Y.-S."/>
            <person name="Hwang E.-M."/>
            <person name="Le Tran T.C."/>
            <person name="Cha C.-J."/>
        </authorList>
    </citation>
    <scope>NUCLEOTIDE SEQUENCE [LARGE SCALE GENOMIC DNA]</scope>
    <source>
        <strain evidence="12 13">CJ43</strain>
    </source>
</reference>
<feature type="domain" description="TonB-dependent receptor-like beta-barrel" evidence="10">
    <location>
        <begin position="445"/>
        <end position="984"/>
    </location>
</feature>
<protein>
    <submittedName>
        <fullName evidence="12">TonB-dependent receptor</fullName>
    </submittedName>
</protein>
<organism evidence="12 13">
    <name type="scientific">Pedobacter aquae</name>
    <dbReference type="NCBI Taxonomy" id="2605747"/>
    <lineage>
        <taxon>Bacteria</taxon>
        <taxon>Pseudomonadati</taxon>
        <taxon>Bacteroidota</taxon>
        <taxon>Sphingobacteriia</taxon>
        <taxon>Sphingobacteriales</taxon>
        <taxon>Sphingobacteriaceae</taxon>
        <taxon>Pedobacter</taxon>
    </lineage>
</organism>
<evidence type="ECO:0000256" key="6">
    <source>
        <dbReference type="ARBA" id="ARBA00023136"/>
    </source>
</evidence>
<dbReference type="KEGG" id="pej:FYC62_07890"/>
<dbReference type="InterPro" id="IPR000531">
    <property type="entry name" value="Beta-barrel_TonB"/>
</dbReference>
<sequence>MQNYEKAIKSFCAIALSKKFLLFLFIIFTSSYLQAQVQTKPLINATLSGKVIDAQTKEPLPGALVQLEGVTHNAQTDAAGRFNFVTGQKLPVTLIISYLGYQKLRIVATTTPITIELQEDRRQLSDVVVVGYATQNRKDLIGSVSKINPADVKTIPEVSFDAQLQGKAAGVQISSNTGVPGSDIFIRVRGATSINASNDPLYVIDGVFVNNVSLQNISQDRGTSPLADLNPADIESIEILKDATATAIYGSRGANGVVIVTTKRGNYRQKPSISFNASEGLGWAPADRVWKTTTGEQHAILVNEYSRNAGLPEPFRPVNQIINNVPGRGLPQEQPTFDRMAYLNRTANLRNYDLSINGGSEKTRYYLGAGFTDQESIWKPMGFDRASFKVNLDQKVNDKITIGTSNSLSKSYRDQARPANGGNGTLLQASLNIPTYLPIFAADGSPLRWVNFDNIAVLTNTVNLWSNSYHYVGNVYLDYDITPKIKFRSTFGADYNNYEENEYWDTRTILGASGGRGTQSITQSTTVINEQTLSYRNQSKEHSFGVLIGNTLQSAEIKNVSATGTNFPNNSYTQISSAAIQTASQFTTNSTLASFFSRADYNFKRKYYFEFTIRADGSSRFGENNRWGYFPSVGGAWRIHEENFLKDLSTISNLKLRVSYGTTGNQGGINDFASNGLWTGGFGYADALGGAELPGTAPLQIANPNLKWETTSQFSTGLDIGLLNDRINIEFNYYNKYTRDALLLVATPATSGFSSYITNFGEISNKGFELGINATNVKIKNFTWKTDLNLAQNKNTIERIPADIPFAGRDLIRLQQGKELYSYWLYKQLYVDPNTGDAVFDDFNKDGRITADDRQILGSTWPKLFGGITNNFNYKTFDLGVFFTFSYGNNLWNHNRMLGETGGTLDANRVLLASQLNRWTSPGQVTDVPKLTAANYARQENSRFFEDASFLRLRSLTLGYTLPKTLTARAKIDKLRFYVTGNNLLLFTKYTGADPESNLGTGNIQGYDYGTPPQPRTVQFGLNLTL</sequence>
<dbReference type="NCBIfam" id="TIGR04057">
    <property type="entry name" value="SusC_RagA_signa"/>
    <property type="match status" value="1"/>
</dbReference>
<dbReference type="InterPro" id="IPR037066">
    <property type="entry name" value="Plug_dom_sf"/>
</dbReference>
<dbReference type="EMBL" id="CP043329">
    <property type="protein sequence ID" value="QEK51586.1"/>
    <property type="molecule type" value="Genomic_DNA"/>
</dbReference>
<evidence type="ECO:0000256" key="1">
    <source>
        <dbReference type="ARBA" id="ARBA00004571"/>
    </source>
</evidence>
<dbReference type="PROSITE" id="PS52016">
    <property type="entry name" value="TONB_DEPENDENT_REC_3"/>
    <property type="match status" value="1"/>
</dbReference>
<evidence type="ECO:0000256" key="8">
    <source>
        <dbReference type="PROSITE-ProRule" id="PRU01360"/>
    </source>
</evidence>
<keyword evidence="2 8" id="KW-0813">Transport</keyword>
<evidence type="ECO:0000256" key="3">
    <source>
        <dbReference type="ARBA" id="ARBA00022452"/>
    </source>
</evidence>
<dbReference type="InterPro" id="IPR023996">
    <property type="entry name" value="TonB-dep_OMP_SusC/RagA"/>
</dbReference>
<dbReference type="SUPFAM" id="SSF49464">
    <property type="entry name" value="Carboxypeptidase regulatory domain-like"/>
    <property type="match status" value="1"/>
</dbReference>
<dbReference type="Pfam" id="PF13715">
    <property type="entry name" value="CarbopepD_reg_2"/>
    <property type="match status" value="1"/>
</dbReference>
<dbReference type="InterPro" id="IPR036942">
    <property type="entry name" value="Beta-barrel_TonB_sf"/>
</dbReference>
<dbReference type="InterPro" id="IPR008969">
    <property type="entry name" value="CarboxyPept-like_regulatory"/>
</dbReference>
<evidence type="ECO:0000259" key="10">
    <source>
        <dbReference type="Pfam" id="PF00593"/>
    </source>
</evidence>
<dbReference type="Pfam" id="PF07715">
    <property type="entry name" value="Plug"/>
    <property type="match status" value="1"/>
</dbReference>
<dbReference type="Proteomes" id="UP000323653">
    <property type="component" value="Chromosome"/>
</dbReference>
<dbReference type="NCBIfam" id="TIGR04056">
    <property type="entry name" value="OMP_RagA_SusC"/>
    <property type="match status" value="1"/>
</dbReference>
<evidence type="ECO:0000256" key="7">
    <source>
        <dbReference type="ARBA" id="ARBA00023237"/>
    </source>
</evidence>
<keyword evidence="13" id="KW-1185">Reference proteome</keyword>
<feature type="domain" description="TonB-dependent receptor plug" evidence="11">
    <location>
        <begin position="138"/>
        <end position="257"/>
    </location>
</feature>
<dbReference type="InterPro" id="IPR039426">
    <property type="entry name" value="TonB-dep_rcpt-like"/>
</dbReference>
<comment type="similarity">
    <text evidence="8 9">Belongs to the TonB-dependent receptor family.</text>
</comment>
<keyword evidence="12" id="KW-0675">Receptor</keyword>
<gene>
    <name evidence="12" type="ORF">FYC62_07890</name>
</gene>
<dbReference type="Gene3D" id="2.60.40.1120">
    <property type="entry name" value="Carboxypeptidase-like, regulatory domain"/>
    <property type="match status" value="1"/>
</dbReference>
<dbReference type="AlphaFoldDB" id="A0A5C0VGC9"/>
<dbReference type="SUPFAM" id="SSF56935">
    <property type="entry name" value="Porins"/>
    <property type="match status" value="1"/>
</dbReference>
<proteinExistence type="inferred from homology"/>
<comment type="subcellular location">
    <subcellularLocation>
        <location evidence="1 8">Cell outer membrane</location>
        <topology evidence="1 8">Multi-pass membrane protein</topology>
    </subcellularLocation>
</comment>
<evidence type="ECO:0000256" key="4">
    <source>
        <dbReference type="ARBA" id="ARBA00022692"/>
    </source>
</evidence>
<keyword evidence="7 8" id="KW-0998">Cell outer membrane</keyword>
<evidence type="ECO:0000256" key="5">
    <source>
        <dbReference type="ARBA" id="ARBA00023077"/>
    </source>
</evidence>
<evidence type="ECO:0000259" key="11">
    <source>
        <dbReference type="Pfam" id="PF07715"/>
    </source>
</evidence>
<dbReference type="Gene3D" id="2.170.130.10">
    <property type="entry name" value="TonB-dependent receptor, plug domain"/>
    <property type="match status" value="1"/>
</dbReference>
<name>A0A5C0VGC9_9SPHI</name>
<dbReference type="RefSeq" id="WP_149074557.1">
    <property type="nucleotide sequence ID" value="NZ_CP043329.1"/>
</dbReference>
<keyword evidence="6 8" id="KW-0472">Membrane</keyword>
<keyword evidence="5 9" id="KW-0798">TonB box</keyword>
<dbReference type="Pfam" id="PF00593">
    <property type="entry name" value="TonB_dep_Rec_b-barrel"/>
    <property type="match status" value="1"/>
</dbReference>
<evidence type="ECO:0000313" key="13">
    <source>
        <dbReference type="Proteomes" id="UP000323653"/>
    </source>
</evidence>
<evidence type="ECO:0000256" key="9">
    <source>
        <dbReference type="RuleBase" id="RU003357"/>
    </source>
</evidence>
<evidence type="ECO:0000313" key="12">
    <source>
        <dbReference type="EMBL" id="QEK51586.1"/>
    </source>
</evidence>
<dbReference type="Gene3D" id="2.40.170.20">
    <property type="entry name" value="TonB-dependent receptor, beta-barrel domain"/>
    <property type="match status" value="1"/>
</dbReference>
<keyword evidence="3 8" id="KW-1134">Transmembrane beta strand</keyword>
<dbReference type="InterPro" id="IPR012910">
    <property type="entry name" value="Plug_dom"/>
</dbReference>
<dbReference type="GO" id="GO:0009279">
    <property type="term" value="C:cell outer membrane"/>
    <property type="evidence" value="ECO:0007669"/>
    <property type="project" value="UniProtKB-SubCell"/>
</dbReference>
<accession>A0A5C0VGC9</accession>
<dbReference type="InterPro" id="IPR023997">
    <property type="entry name" value="TonB-dep_OMP_SusC/RagA_CS"/>
</dbReference>
<keyword evidence="4 8" id="KW-0812">Transmembrane</keyword>
<evidence type="ECO:0000256" key="2">
    <source>
        <dbReference type="ARBA" id="ARBA00022448"/>
    </source>
</evidence>